<dbReference type="Pfam" id="PF13966">
    <property type="entry name" value="zf-RVT"/>
    <property type="match status" value="1"/>
</dbReference>
<dbReference type="Pfam" id="PF00078">
    <property type="entry name" value="RVT_1"/>
    <property type="match status" value="1"/>
</dbReference>
<dbReference type="PANTHER" id="PTHR31635:SF196">
    <property type="entry name" value="REVERSE TRANSCRIPTASE DOMAIN-CONTAINING PROTEIN-RELATED"/>
    <property type="match status" value="1"/>
</dbReference>
<evidence type="ECO:0000259" key="2">
    <source>
        <dbReference type="PROSITE" id="PS50878"/>
    </source>
</evidence>
<reference evidence="3 4" key="1">
    <citation type="submission" date="2024-09" db="EMBL/GenBank/DDBJ databases">
        <title>Chromosome-scale assembly of Riccia sorocarpa.</title>
        <authorList>
            <person name="Paukszto L."/>
        </authorList>
    </citation>
    <scope>NUCLEOTIDE SEQUENCE [LARGE SCALE GENOMIC DNA]</scope>
    <source>
        <strain evidence="3">LP-2024</strain>
        <tissue evidence="3">Aerial parts of the thallus</tissue>
    </source>
</reference>
<name>A0ABD3GQ19_9MARC</name>
<dbReference type="InterPro" id="IPR000477">
    <property type="entry name" value="RT_dom"/>
</dbReference>
<feature type="domain" description="Reverse transcriptase" evidence="2">
    <location>
        <begin position="203"/>
        <end position="458"/>
    </location>
</feature>
<dbReference type="EMBL" id="JBJQOH010000007">
    <property type="protein sequence ID" value="KAL3681068.1"/>
    <property type="molecule type" value="Genomic_DNA"/>
</dbReference>
<keyword evidence="4" id="KW-1185">Reference proteome</keyword>
<dbReference type="CDD" id="cd01650">
    <property type="entry name" value="RT_nLTR_like"/>
    <property type="match status" value="1"/>
</dbReference>
<accession>A0ABD3GQ19</accession>
<sequence length="943" mass="109433">MQEFRRETRVKESDSRPLPEQLRQVREKIALDNTAEKRARLAALETQVKEQELKDASSWRLRSRSRWLKEGDAPSHYFFAMMRSKYKREMIETLTTDEGEILTSQEEILTETHRFYQNLFQEEAEGNEDQREMHTQQALQLLKRKVTGEQNGKLAQVPNMEELERTVKLLPRDKAPGLDGVTSEVIQEHWELIKEDCKEMIECFWSDGKLTDRTKKGAIKLIPKSEDKARLKDWRPISLLGITYKIISKLLAERLKSLLPNLVNEQQTGFVQGRSIFDSILTVKLGQEWANVTSQQSIFLKLDFVKAYDHVRHRYLWQVLEAMGFCTKFIMLIQGLVEDAHFVIHINGAFTKEIKLERGVRQGCPIAPLLFALSTQPLMALLREAQIQGEVHGLEVGNSRQILDALFADDTGLLLRATEENWRSATTVVQKFEVISGAKLNVSKKKEDGGIGLVSFKLQAKTLKMRLVSKLMEDQDLDWTQTARAIIEWKILSVKCKAGEIGDTLQETLIFGRKLQLKDSPTLERMLDGWWEARRFLVFKPNAPIPLDLRMELALRLTLPTESIMRGDLRRFLHLLKRIGIGVVGDLNEENMIKLAELKRGQGSRAWEMDAAGRTSLIYWHTQQVISGRALQTARLSDGAFWEWKNGRQNLQGWTQTTQAWRALLAKPKYEEDKLNRYWGVTWTRDRWKHFWGKLWEVDIFLRDKFWTWRIIQRGFLVNERLKRMTVDDGDCRRCDGGLETTEHCFISCTRVYRCWSRLTIALNKVLPTCLPEGNILEWLEGTLRDHSTRLAPMLMFVSHTRAAWRERCKEQFEGKKEMRPPKQILEGSDNLTQELAAVKTSQQKLKWLEEAHSYLQLAKQQLERDNWRQRVDTYRLQGAGPTESDCPQSWPTSQEASDRNSDSGSSEEETFTSGPTDGREEDGQLRYRLEEIGRALNELGFH</sequence>
<feature type="compositionally biased region" description="Basic and acidic residues" evidence="1">
    <location>
        <begin position="918"/>
        <end position="927"/>
    </location>
</feature>
<organism evidence="3 4">
    <name type="scientific">Riccia sorocarpa</name>
    <dbReference type="NCBI Taxonomy" id="122646"/>
    <lineage>
        <taxon>Eukaryota</taxon>
        <taxon>Viridiplantae</taxon>
        <taxon>Streptophyta</taxon>
        <taxon>Embryophyta</taxon>
        <taxon>Marchantiophyta</taxon>
        <taxon>Marchantiopsida</taxon>
        <taxon>Marchantiidae</taxon>
        <taxon>Marchantiales</taxon>
        <taxon>Ricciaceae</taxon>
        <taxon>Riccia</taxon>
    </lineage>
</organism>
<proteinExistence type="predicted"/>
<dbReference type="PROSITE" id="PS50878">
    <property type="entry name" value="RT_POL"/>
    <property type="match status" value="1"/>
</dbReference>
<dbReference type="PANTHER" id="PTHR31635">
    <property type="entry name" value="REVERSE TRANSCRIPTASE DOMAIN-CONTAINING PROTEIN-RELATED"/>
    <property type="match status" value="1"/>
</dbReference>
<gene>
    <name evidence="3" type="ORF">R1sor_024024</name>
</gene>
<evidence type="ECO:0000256" key="1">
    <source>
        <dbReference type="SAM" id="MobiDB-lite"/>
    </source>
</evidence>
<evidence type="ECO:0000313" key="4">
    <source>
        <dbReference type="Proteomes" id="UP001633002"/>
    </source>
</evidence>
<dbReference type="Proteomes" id="UP001633002">
    <property type="component" value="Unassembled WGS sequence"/>
</dbReference>
<dbReference type="SUPFAM" id="SSF56672">
    <property type="entry name" value="DNA/RNA polymerases"/>
    <property type="match status" value="1"/>
</dbReference>
<feature type="compositionally biased region" description="Polar residues" evidence="1">
    <location>
        <begin position="886"/>
        <end position="896"/>
    </location>
</feature>
<dbReference type="AlphaFoldDB" id="A0ABD3GQ19"/>
<evidence type="ECO:0000313" key="3">
    <source>
        <dbReference type="EMBL" id="KAL3681068.1"/>
    </source>
</evidence>
<feature type="region of interest" description="Disordered" evidence="1">
    <location>
        <begin position="1"/>
        <end position="22"/>
    </location>
</feature>
<feature type="region of interest" description="Disordered" evidence="1">
    <location>
        <begin position="878"/>
        <end position="927"/>
    </location>
</feature>
<dbReference type="InterPro" id="IPR043502">
    <property type="entry name" value="DNA/RNA_pol_sf"/>
</dbReference>
<dbReference type="InterPro" id="IPR026960">
    <property type="entry name" value="RVT-Znf"/>
</dbReference>
<comment type="caution">
    <text evidence="3">The sequence shown here is derived from an EMBL/GenBank/DDBJ whole genome shotgun (WGS) entry which is preliminary data.</text>
</comment>
<protein>
    <recommendedName>
        <fullName evidence="2">Reverse transcriptase domain-containing protein</fullName>
    </recommendedName>
</protein>